<evidence type="ECO:0000256" key="9">
    <source>
        <dbReference type="ARBA" id="ARBA00022857"/>
    </source>
</evidence>
<dbReference type="GO" id="GO:0009086">
    <property type="term" value="P:methionine biosynthetic process"/>
    <property type="evidence" value="ECO:0007669"/>
    <property type="project" value="UniProtKB-KW"/>
</dbReference>
<dbReference type="EMBL" id="PJQD01000063">
    <property type="protein sequence ID" value="POY72008.1"/>
    <property type="molecule type" value="Genomic_DNA"/>
</dbReference>
<keyword evidence="10 14" id="KW-0560">Oxidoreductase</keyword>
<evidence type="ECO:0000256" key="4">
    <source>
        <dbReference type="ARBA" id="ARBA00006753"/>
    </source>
</evidence>
<evidence type="ECO:0000256" key="7">
    <source>
        <dbReference type="ARBA" id="ARBA00022605"/>
    </source>
</evidence>
<evidence type="ECO:0000256" key="12">
    <source>
        <dbReference type="ARBA" id="ARBA00048841"/>
    </source>
</evidence>
<accession>A0A2S5B5F6</accession>
<evidence type="ECO:0000259" key="17">
    <source>
        <dbReference type="Pfam" id="PF00742"/>
    </source>
</evidence>
<keyword evidence="9 14" id="KW-0521">NADP</keyword>
<comment type="caution">
    <text evidence="19">The sequence shown here is derived from an EMBL/GenBank/DDBJ whole genome shotgun (WGS) entry which is preliminary data.</text>
</comment>
<feature type="binding site" evidence="16">
    <location>
        <position position="233"/>
    </location>
    <ligand>
        <name>L-homoserine</name>
        <dbReference type="ChEBI" id="CHEBI:57476"/>
    </ligand>
</feature>
<comment type="pathway">
    <text evidence="3">Amino-acid biosynthesis; L-methionine biosynthesis via de novo pathway; L-homoserine from L-aspartate: step 3/3.</text>
</comment>
<evidence type="ECO:0000259" key="18">
    <source>
        <dbReference type="Pfam" id="PF03447"/>
    </source>
</evidence>
<dbReference type="SUPFAM" id="SSF51735">
    <property type="entry name" value="NAD(P)-binding Rossmann-fold domains"/>
    <property type="match status" value="1"/>
</dbReference>
<reference evidence="19 20" key="1">
    <citation type="journal article" date="2018" name="Front. Microbiol.">
        <title>Prospects for Fungal Bioremediation of Acidic Radioactive Waste Sites: Characterization and Genome Sequence of Rhodotorula taiwanensis MD1149.</title>
        <authorList>
            <person name="Tkavc R."/>
            <person name="Matrosova V.Y."/>
            <person name="Grichenko O.E."/>
            <person name="Gostincar C."/>
            <person name="Volpe R.P."/>
            <person name="Klimenkova P."/>
            <person name="Gaidamakova E.K."/>
            <person name="Zhou C.E."/>
            <person name="Stewart B.J."/>
            <person name="Lyman M.G."/>
            <person name="Malfatti S.A."/>
            <person name="Rubinfeld B."/>
            <person name="Courtot M."/>
            <person name="Singh J."/>
            <person name="Dalgard C.L."/>
            <person name="Hamilton T."/>
            <person name="Frey K.G."/>
            <person name="Gunde-Cimerman N."/>
            <person name="Dugan L."/>
            <person name="Daly M.J."/>
        </authorList>
    </citation>
    <scope>NUCLEOTIDE SEQUENCE [LARGE SCALE GENOMIC DNA]</scope>
    <source>
        <strain evidence="19 20">MD1149</strain>
    </source>
</reference>
<feature type="binding site" evidence="16">
    <location>
        <position position="112"/>
    </location>
    <ligand>
        <name>NADPH</name>
        <dbReference type="ChEBI" id="CHEBI:57783"/>
    </ligand>
</feature>
<name>A0A2S5B5F6_9BASI</name>
<feature type="domain" description="Aspartate/homoserine dehydrogenase NAD-binding" evidence="18">
    <location>
        <begin position="10"/>
        <end position="155"/>
    </location>
</feature>
<dbReference type="Pfam" id="PF00742">
    <property type="entry name" value="Homoserine_dh"/>
    <property type="match status" value="1"/>
</dbReference>
<dbReference type="Gene3D" id="3.30.360.10">
    <property type="entry name" value="Dihydrodipicolinate Reductase, domain 2"/>
    <property type="match status" value="1"/>
</dbReference>
<dbReference type="SUPFAM" id="SSF55347">
    <property type="entry name" value="Glyceraldehyde-3-phosphate dehydrogenase-like, C-terminal domain"/>
    <property type="match status" value="1"/>
</dbReference>
<evidence type="ECO:0000256" key="13">
    <source>
        <dbReference type="ARBA" id="ARBA00059589"/>
    </source>
</evidence>
<dbReference type="InterPro" id="IPR022697">
    <property type="entry name" value="HDH_short"/>
</dbReference>
<evidence type="ECO:0000256" key="10">
    <source>
        <dbReference type="ARBA" id="ARBA00023002"/>
    </source>
</evidence>
<comment type="similarity">
    <text evidence="4 14">Belongs to the homoserine dehydrogenase family.</text>
</comment>
<dbReference type="Pfam" id="PF03447">
    <property type="entry name" value="NAD_binding_3"/>
    <property type="match status" value="1"/>
</dbReference>
<dbReference type="InterPro" id="IPR005106">
    <property type="entry name" value="Asp/hSer_DH_NAD-bd"/>
</dbReference>
<dbReference type="InterPro" id="IPR001342">
    <property type="entry name" value="HDH_cat"/>
</dbReference>
<comment type="catalytic activity">
    <reaction evidence="12">
        <text>L-homoserine + NADP(+) = L-aspartate 4-semialdehyde + NADPH + H(+)</text>
        <dbReference type="Rhea" id="RHEA:15761"/>
        <dbReference type="ChEBI" id="CHEBI:15378"/>
        <dbReference type="ChEBI" id="CHEBI:57476"/>
        <dbReference type="ChEBI" id="CHEBI:57783"/>
        <dbReference type="ChEBI" id="CHEBI:58349"/>
        <dbReference type="ChEBI" id="CHEBI:537519"/>
        <dbReference type="EC" id="1.1.1.3"/>
    </reaction>
    <physiologicalReaction direction="right-to-left" evidence="12">
        <dbReference type="Rhea" id="RHEA:15763"/>
    </physiologicalReaction>
</comment>
<comment type="pathway">
    <text evidence="2">Amino-acid biosynthesis; L-threonine biosynthesis; L-threonine from L-aspartate: step 3/5.</text>
</comment>
<organism evidence="19 20">
    <name type="scientific">Rhodotorula taiwanensis</name>
    <dbReference type="NCBI Taxonomy" id="741276"/>
    <lineage>
        <taxon>Eukaryota</taxon>
        <taxon>Fungi</taxon>
        <taxon>Dikarya</taxon>
        <taxon>Basidiomycota</taxon>
        <taxon>Pucciniomycotina</taxon>
        <taxon>Microbotryomycetes</taxon>
        <taxon>Sporidiobolales</taxon>
        <taxon>Sporidiobolaceae</taxon>
        <taxon>Rhodotorula</taxon>
    </lineage>
</organism>
<evidence type="ECO:0000256" key="6">
    <source>
        <dbReference type="ARBA" id="ARBA00013376"/>
    </source>
</evidence>
<evidence type="ECO:0000256" key="3">
    <source>
        <dbReference type="ARBA" id="ARBA00005062"/>
    </source>
</evidence>
<dbReference type="GO" id="GO:0009090">
    <property type="term" value="P:homoserine biosynthetic process"/>
    <property type="evidence" value="ECO:0007669"/>
    <property type="project" value="TreeGrafter"/>
</dbReference>
<dbReference type="FunFam" id="3.30.360.10:FF:000006">
    <property type="entry name" value="Bifunctional aspartokinase/homoserine dehydrogenase"/>
    <property type="match status" value="1"/>
</dbReference>
<dbReference type="InterPro" id="IPR011147">
    <property type="entry name" value="Bifunc_Aspkin/hSer_DH"/>
</dbReference>
<dbReference type="PIRSF" id="PIRSF036497">
    <property type="entry name" value="HDH_short"/>
    <property type="match status" value="1"/>
</dbReference>
<evidence type="ECO:0000256" key="16">
    <source>
        <dbReference type="PIRSR" id="PIRSR036497-2"/>
    </source>
</evidence>
<dbReference type="Gene3D" id="3.40.50.720">
    <property type="entry name" value="NAD(P)-binding Rossmann-like Domain"/>
    <property type="match status" value="1"/>
</dbReference>
<dbReference type="UniPathway" id="UPA00050">
    <property type="reaction ID" value="UER00063"/>
</dbReference>
<dbReference type="PANTHER" id="PTHR43070">
    <property type="match status" value="1"/>
</dbReference>
<dbReference type="PANTHER" id="PTHR43070:SF5">
    <property type="entry name" value="HOMOSERINE DEHYDROGENASE"/>
    <property type="match status" value="1"/>
</dbReference>
<dbReference type="GO" id="GO:0050661">
    <property type="term" value="F:NADP binding"/>
    <property type="evidence" value="ECO:0007669"/>
    <property type="project" value="InterPro"/>
</dbReference>
<proteinExistence type="inferred from homology"/>
<evidence type="ECO:0000256" key="2">
    <source>
        <dbReference type="ARBA" id="ARBA00005056"/>
    </source>
</evidence>
<dbReference type="GO" id="GO:0004412">
    <property type="term" value="F:homoserine dehydrogenase activity"/>
    <property type="evidence" value="ECO:0007669"/>
    <property type="project" value="UniProtKB-EC"/>
</dbReference>
<evidence type="ECO:0000256" key="11">
    <source>
        <dbReference type="ARBA" id="ARBA00023167"/>
    </source>
</evidence>
<evidence type="ECO:0000256" key="15">
    <source>
        <dbReference type="PIRSR" id="PIRSR036497-1"/>
    </source>
</evidence>
<keyword evidence="20" id="KW-1185">Reference proteome</keyword>
<evidence type="ECO:0000256" key="14">
    <source>
        <dbReference type="PIRNR" id="PIRNR036497"/>
    </source>
</evidence>
<evidence type="ECO:0000256" key="1">
    <source>
        <dbReference type="ARBA" id="ARBA00001920"/>
    </source>
</evidence>
<protein>
    <recommendedName>
        <fullName evidence="6 14">Homoserine dehydrogenase</fullName>
        <shortName evidence="14">HDH</shortName>
        <ecNumber evidence="5 14">1.1.1.3</ecNumber>
    </recommendedName>
</protein>
<evidence type="ECO:0000256" key="5">
    <source>
        <dbReference type="ARBA" id="ARBA00013213"/>
    </source>
</evidence>
<feature type="active site" description="Proton donor" evidence="15">
    <location>
        <position position="248"/>
    </location>
</feature>
<dbReference type="InterPro" id="IPR036291">
    <property type="entry name" value="NAD(P)-bd_dom_sf"/>
</dbReference>
<sequence length="398" mass="42094">MTRVGIALVGPGLVGRLVLDQLSSDALQPHFELVSVSNSRYTVLHARQCAHELSMHELCAALPSSRQSLNAADAASSEGLFSVLDLGPTQLVQALGKRAAEMKQHIILIDCTASSAYPSIYAQANSSGLSVVTPNKVAFSSAEQLYRSIVDAQNSGPSAGLCYFEAACGAGLPICTTIRDLVRTGDEIVKIEAVLSGTLSYIFNQYSVVASETAPARPFSEIVRDAHEHGHTEPHPAEDLSGRDVARKLAILARLSSPNAAATFDLVEGHSSIPTQSLIPDDLVSTSDPQAFVASLAAYDARFDRLRQEAAADSSVLRYVGVLDPKAGSIECGLRRFPPSHPFAALSGSHISFAIYTNRYSASPLVIQGPGYPVEVTAAAVVSDAIRVAERFGSSFGL</sequence>
<evidence type="ECO:0000313" key="19">
    <source>
        <dbReference type="EMBL" id="POY72008.1"/>
    </source>
</evidence>
<evidence type="ECO:0000313" key="20">
    <source>
        <dbReference type="Proteomes" id="UP000237144"/>
    </source>
</evidence>
<keyword evidence="8 14" id="KW-0791">Threonine biosynthesis</keyword>
<dbReference type="OrthoDB" id="67851at2759"/>
<feature type="binding site" evidence="16">
    <location>
        <position position="136"/>
    </location>
    <ligand>
        <name>NADPH</name>
        <dbReference type="ChEBI" id="CHEBI:57783"/>
    </ligand>
</feature>
<evidence type="ECO:0000256" key="8">
    <source>
        <dbReference type="ARBA" id="ARBA00022697"/>
    </source>
</evidence>
<comment type="cofactor">
    <cofactor evidence="1">
        <name>a metal cation</name>
        <dbReference type="ChEBI" id="CHEBI:25213"/>
    </cofactor>
</comment>
<dbReference type="STRING" id="741276.A0A2S5B5F6"/>
<dbReference type="EC" id="1.1.1.3" evidence="5 14"/>
<feature type="domain" description="Homoserine dehydrogenase catalytic" evidence="17">
    <location>
        <begin position="173"/>
        <end position="386"/>
    </location>
</feature>
<dbReference type="AlphaFoldDB" id="A0A2S5B5F6"/>
<feature type="binding site" evidence="16">
    <location>
        <begin position="10"/>
        <end position="15"/>
    </location>
    <ligand>
        <name>NADP(+)</name>
        <dbReference type="ChEBI" id="CHEBI:58349"/>
    </ligand>
</feature>
<gene>
    <name evidence="19" type="ORF">BMF94_5017</name>
</gene>
<keyword evidence="11 14" id="KW-0486">Methionine biosynthesis</keyword>
<comment type="function">
    <text evidence="13">Catalyzes the conversion of L-aspartate-beta-semialdehyde (L-Asa) to L-homoserine (L-Hse), the third step in the biosynthesis of amino acids that derive from aspartate (the aspartate family of amino acids), including methioinine and threonine, the latter of which is a precursor to isoleucine; production of homoserine leads to a branch-point in the pathway as it can either be O-phosphorylated for processing to threonine, or O-acylated for processing to methionine.</text>
</comment>
<keyword evidence="7 14" id="KW-0028">Amino-acid biosynthesis</keyword>
<dbReference type="UniPathway" id="UPA00051">
    <property type="reaction ID" value="UER00465"/>
</dbReference>
<dbReference type="GO" id="GO:0009088">
    <property type="term" value="P:threonine biosynthetic process"/>
    <property type="evidence" value="ECO:0007669"/>
    <property type="project" value="UniProtKB-UniPathway"/>
</dbReference>
<dbReference type="Proteomes" id="UP000237144">
    <property type="component" value="Unassembled WGS sequence"/>
</dbReference>